<gene>
    <name evidence="1" type="ORF">SUH3_13910</name>
</gene>
<protein>
    <recommendedName>
        <fullName evidence="3">Pantothenate kinase</fullName>
    </recommendedName>
</protein>
<dbReference type="SUPFAM" id="SSF52540">
    <property type="entry name" value="P-loop containing nucleoside triphosphate hydrolases"/>
    <property type="match status" value="1"/>
</dbReference>
<organism evidence="1 2">
    <name type="scientific">Pseudosulfitobacter pseudonitzschiae</name>
    <dbReference type="NCBI Taxonomy" id="1402135"/>
    <lineage>
        <taxon>Bacteria</taxon>
        <taxon>Pseudomonadati</taxon>
        <taxon>Pseudomonadota</taxon>
        <taxon>Alphaproteobacteria</taxon>
        <taxon>Rhodobacterales</taxon>
        <taxon>Roseobacteraceae</taxon>
        <taxon>Pseudosulfitobacter</taxon>
    </lineage>
</organism>
<accession>A0A073J439</accession>
<dbReference type="Gene3D" id="3.40.50.300">
    <property type="entry name" value="P-loop containing nucleotide triphosphate hydrolases"/>
    <property type="match status" value="2"/>
</dbReference>
<keyword evidence="2" id="KW-1185">Reference proteome</keyword>
<dbReference type="PANTHER" id="PTHR10285">
    <property type="entry name" value="URIDINE KINASE"/>
    <property type="match status" value="1"/>
</dbReference>
<dbReference type="RefSeq" id="WP_234973754.1">
    <property type="nucleotide sequence ID" value="NZ_FQVP01000003.1"/>
</dbReference>
<dbReference type="Proteomes" id="UP000027746">
    <property type="component" value="Unassembled WGS sequence"/>
</dbReference>
<dbReference type="EMBL" id="JAMD01000003">
    <property type="protein sequence ID" value="KEJ96451.1"/>
    <property type="molecule type" value="Genomic_DNA"/>
</dbReference>
<reference evidence="1 2" key="1">
    <citation type="submission" date="2014-01" db="EMBL/GenBank/DDBJ databases">
        <title>Sulfitobacter sp. H3 (MCCC 1A00686) Genome Sequencing.</title>
        <authorList>
            <person name="Lai Q."/>
            <person name="Hong Z."/>
        </authorList>
    </citation>
    <scope>NUCLEOTIDE SEQUENCE [LARGE SCALE GENOMIC DNA]</scope>
    <source>
        <strain evidence="1 2">H3</strain>
    </source>
</reference>
<evidence type="ECO:0008006" key="3">
    <source>
        <dbReference type="Google" id="ProtNLM"/>
    </source>
</evidence>
<dbReference type="AlphaFoldDB" id="A0A073J439"/>
<name>A0A073J439_9RHOB</name>
<evidence type="ECO:0000313" key="1">
    <source>
        <dbReference type="EMBL" id="KEJ96451.1"/>
    </source>
</evidence>
<sequence>MLTDLFKRIKATPFTGKRRLVALVGAPASGKSTLAEALAQMDPSIQVVPMDGFHLDNSILSERGILHRKGAPETFDAAGFVHLVRRLRTEDGVVFPHFDRSRDQSIAGAGAVRPETETILVEGNYLMLDIAPWQKLAPLWDLSVKIDVPLAVLRQRLLQRWTDHGYTQAEAAGKADGNDLPNATFVLENSLHCDVVVTADQVTDAPPSPPTPTHKVE</sequence>
<dbReference type="InterPro" id="IPR027417">
    <property type="entry name" value="P-loop_NTPase"/>
</dbReference>
<comment type="caution">
    <text evidence="1">The sequence shown here is derived from an EMBL/GenBank/DDBJ whole genome shotgun (WGS) entry which is preliminary data.</text>
</comment>
<proteinExistence type="predicted"/>
<evidence type="ECO:0000313" key="2">
    <source>
        <dbReference type="Proteomes" id="UP000027746"/>
    </source>
</evidence>